<protein>
    <recommendedName>
        <fullName evidence="3">EF-hand domain-containing protein</fullName>
    </recommendedName>
</protein>
<dbReference type="InterPro" id="IPR002048">
    <property type="entry name" value="EF_hand_dom"/>
</dbReference>
<accession>A0ABQ9TRJ4</accession>
<evidence type="ECO:0000256" key="2">
    <source>
        <dbReference type="ARBA" id="ARBA00022837"/>
    </source>
</evidence>
<evidence type="ECO:0000256" key="1">
    <source>
        <dbReference type="ARBA" id="ARBA00022723"/>
    </source>
</evidence>
<dbReference type="Pfam" id="PF13202">
    <property type="entry name" value="EF-hand_5"/>
    <property type="match status" value="1"/>
</dbReference>
<keyword evidence="1" id="KW-0479">Metal-binding</keyword>
<proteinExistence type="predicted"/>
<dbReference type="SUPFAM" id="SSF47473">
    <property type="entry name" value="EF-hand"/>
    <property type="match status" value="1"/>
</dbReference>
<dbReference type="EMBL" id="JASSZA010000019">
    <property type="protein sequence ID" value="KAK2087391.1"/>
    <property type="molecule type" value="Genomic_DNA"/>
</dbReference>
<evidence type="ECO:0000313" key="5">
    <source>
        <dbReference type="Proteomes" id="UP001266305"/>
    </source>
</evidence>
<dbReference type="InterPro" id="IPR011992">
    <property type="entry name" value="EF-hand-dom_pair"/>
</dbReference>
<dbReference type="PROSITE" id="PS50222">
    <property type="entry name" value="EF_HAND_2"/>
    <property type="match status" value="1"/>
</dbReference>
<sequence length="96" mass="10014">MTLWGAGDGGGQRVGRGDRGSLFTEQLAAAKAQREQELAADAFQELDDDMDGMVSLTELQTHPELDTDGDGALSEAEAQVPRLTLGWGLVGSVAPG</sequence>
<reference evidence="4 5" key="1">
    <citation type="submission" date="2023-05" db="EMBL/GenBank/DDBJ databases">
        <title>B98-5 Cell Line De Novo Hybrid Assembly: An Optical Mapping Approach.</title>
        <authorList>
            <person name="Kananen K."/>
            <person name="Auerbach J.A."/>
            <person name="Kautto E."/>
            <person name="Blachly J.S."/>
        </authorList>
    </citation>
    <scope>NUCLEOTIDE SEQUENCE [LARGE SCALE GENOMIC DNA]</scope>
    <source>
        <strain evidence="4">B95-8</strain>
        <tissue evidence="4">Cell line</tissue>
    </source>
</reference>
<feature type="domain" description="EF-hand" evidence="3">
    <location>
        <begin position="34"/>
        <end position="69"/>
    </location>
</feature>
<name>A0ABQ9TRJ4_SAGOE</name>
<dbReference type="Proteomes" id="UP001266305">
    <property type="component" value="Unassembled WGS sequence"/>
</dbReference>
<dbReference type="Gene3D" id="1.10.238.10">
    <property type="entry name" value="EF-hand"/>
    <property type="match status" value="1"/>
</dbReference>
<organism evidence="4 5">
    <name type="scientific">Saguinus oedipus</name>
    <name type="common">Cotton-top tamarin</name>
    <name type="synonym">Oedipomidas oedipus</name>
    <dbReference type="NCBI Taxonomy" id="9490"/>
    <lineage>
        <taxon>Eukaryota</taxon>
        <taxon>Metazoa</taxon>
        <taxon>Chordata</taxon>
        <taxon>Craniata</taxon>
        <taxon>Vertebrata</taxon>
        <taxon>Euteleostomi</taxon>
        <taxon>Mammalia</taxon>
        <taxon>Eutheria</taxon>
        <taxon>Euarchontoglires</taxon>
        <taxon>Primates</taxon>
        <taxon>Haplorrhini</taxon>
        <taxon>Platyrrhini</taxon>
        <taxon>Cebidae</taxon>
        <taxon>Callitrichinae</taxon>
        <taxon>Saguinus</taxon>
    </lineage>
</organism>
<evidence type="ECO:0000259" key="3">
    <source>
        <dbReference type="PROSITE" id="PS50222"/>
    </source>
</evidence>
<keyword evidence="5" id="KW-1185">Reference proteome</keyword>
<dbReference type="PROSITE" id="PS00018">
    <property type="entry name" value="EF_HAND_1"/>
    <property type="match status" value="1"/>
</dbReference>
<gene>
    <name evidence="4" type="ORF">P7K49_033298</name>
</gene>
<keyword evidence="2" id="KW-0106">Calcium</keyword>
<dbReference type="InterPro" id="IPR018247">
    <property type="entry name" value="EF_Hand_1_Ca_BS"/>
</dbReference>
<evidence type="ECO:0000313" key="4">
    <source>
        <dbReference type="EMBL" id="KAK2087391.1"/>
    </source>
</evidence>
<comment type="caution">
    <text evidence="4">The sequence shown here is derived from an EMBL/GenBank/DDBJ whole genome shotgun (WGS) entry which is preliminary data.</text>
</comment>